<dbReference type="Proteomes" id="UP001443914">
    <property type="component" value="Unassembled WGS sequence"/>
</dbReference>
<sequence>MAVDLLADTSSSRGISPRISFSHDLKNCEIVPIEQNSPLKSSLLDYDFDFCVSKRSCDQNSSLADELFANGVILPIQIKRKDIKFVSKNNSSSNDSRETEEKQGKFINNNNNNIKNNNSNNIRINNNDNNINNDENKSFWKFKRSKSMNCGRIYRRGLCSLPLLSRSKSTGSSTSAKRSLICKDEISHNNNNINNINNNGKMGNLKNNNSSNYQKPPLKKNYGGGSSYNHGVSPIINVVPSGSLFGFGSLFSNGKDKCKKK</sequence>
<dbReference type="AlphaFoldDB" id="A0AAW1I417"/>
<feature type="compositionally biased region" description="Low complexity" evidence="1">
    <location>
        <begin position="193"/>
        <end position="212"/>
    </location>
</feature>
<protein>
    <submittedName>
        <fullName evidence="2">Uncharacterized protein</fullName>
    </submittedName>
</protein>
<evidence type="ECO:0000256" key="1">
    <source>
        <dbReference type="SAM" id="MobiDB-lite"/>
    </source>
</evidence>
<reference evidence="2" key="1">
    <citation type="submission" date="2024-03" db="EMBL/GenBank/DDBJ databases">
        <title>WGS assembly of Saponaria officinalis var. Norfolk2.</title>
        <authorList>
            <person name="Jenkins J."/>
            <person name="Shu S."/>
            <person name="Grimwood J."/>
            <person name="Barry K."/>
            <person name="Goodstein D."/>
            <person name="Schmutz J."/>
            <person name="Leebens-Mack J."/>
            <person name="Osbourn A."/>
        </authorList>
    </citation>
    <scope>NUCLEOTIDE SEQUENCE [LARGE SCALE GENOMIC DNA]</scope>
    <source>
        <strain evidence="2">JIC</strain>
    </source>
</reference>
<evidence type="ECO:0000313" key="2">
    <source>
        <dbReference type="EMBL" id="KAK9683194.1"/>
    </source>
</evidence>
<keyword evidence="3" id="KW-1185">Reference proteome</keyword>
<feature type="region of interest" description="Disordered" evidence="1">
    <location>
        <begin position="193"/>
        <end position="224"/>
    </location>
</feature>
<gene>
    <name evidence="2" type="ORF">RND81_10G122400</name>
</gene>
<accession>A0AAW1I417</accession>
<comment type="caution">
    <text evidence="2">The sequence shown here is derived from an EMBL/GenBank/DDBJ whole genome shotgun (WGS) entry which is preliminary data.</text>
</comment>
<name>A0AAW1I417_SAPOF</name>
<proteinExistence type="predicted"/>
<organism evidence="2 3">
    <name type="scientific">Saponaria officinalis</name>
    <name type="common">Common soapwort</name>
    <name type="synonym">Lychnis saponaria</name>
    <dbReference type="NCBI Taxonomy" id="3572"/>
    <lineage>
        <taxon>Eukaryota</taxon>
        <taxon>Viridiplantae</taxon>
        <taxon>Streptophyta</taxon>
        <taxon>Embryophyta</taxon>
        <taxon>Tracheophyta</taxon>
        <taxon>Spermatophyta</taxon>
        <taxon>Magnoliopsida</taxon>
        <taxon>eudicotyledons</taxon>
        <taxon>Gunneridae</taxon>
        <taxon>Pentapetalae</taxon>
        <taxon>Caryophyllales</taxon>
        <taxon>Caryophyllaceae</taxon>
        <taxon>Caryophylleae</taxon>
        <taxon>Saponaria</taxon>
    </lineage>
</organism>
<dbReference type="PANTHER" id="PTHR36757">
    <property type="entry name" value="BNAANNG22500D PROTEIN"/>
    <property type="match status" value="1"/>
</dbReference>
<evidence type="ECO:0000313" key="3">
    <source>
        <dbReference type="Proteomes" id="UP001443914"/>
    </source>
</evidence>
<dbReference type="EMBL" id="JBDFQZ010000010">
    <property type="protein sequence ID" value="KAK9683194.1"/>
    <property type="molecule type" value="Genomic_DNA"/>
</dbReference>
<dbReference type="PANTHER" id="PTHR36757:SF1">
    <property type="entry name" value="GENOME ASSEMBLY, CHROMOSOME: A04"/>
    <property type="match status" value="1"/>
</dbReference>
<feature type="compositionally biased region" description="Low complexity" evidence="1">
    <location>
        <begin position="107"/>
        <end position="129"/>
    </location>
</feature>
<feature type="region of interest" description="Disordered" evidence="1">
    <location>
        <begin position="88"/>
        <end position="129"/>
    </location>
</feature>
<feature type="compositionally biased region" description="Basic and acidic residues" evidence="1">
    <location>
        <begin position="95"/>
        <end position="104"/>
    </location>
</feature>